<dbReference type="RefSeq" id="WP_102846382.1">
    <property type="nucleotide sequence ID" value="NZ_JAMOIG010000001.1"/>
</dbReference>
<dbReference type="AlphaFoldDB" id="A0A2N8SW88"/>
<protein>
    <recommendedName>
        <fullName evidence="4">PsiF repeat-containing protein</fullName>
    </recommendedName>
</protein>
<dbReference type="OrthoDB" id="6228134at2"/>
<accession>A0A2N8SW88</accession>
<sequence>MQGRLTVLLLCMLALQAHGAFKKDDEAFALRQAELEQRCEAARSEKLAPLREAAFQQCMNAKRGADTEADCRRKTAGENGNRVGGTPRFYDLPACVEAFEHKRQRR</sequence>
<dbReference type="EMBL" id="POUW01000002">
    <property type="protein sequence ID" value="PNG06750.1"/>
    <property type="molecule type" value="Genomic_DNA"/>
</dbReference>
<dbReference type="Proteomes" id="UP000235897">
    <property type="component" value="Unassembled WGS sequence"/>
</dbReference>
<reference evidence="2 3" key="1">
    <citation type="submission" date="2018-01" db="EMBL/GenBank/DDBJ databases">
        <title>Denitrification phenotypes of diverse strains of Pseudomonas stutzeri.</title>
        <authorList>
            <person name="Milligan D.A."/>
            <person name="Bergaust L."/>
            <person name="Bakken L.R."/>
            <person name="Frostegard A."/>
        </authorList>
    </citation>
    <scope>NUCLEOTIDE SEQUENCE [LARGE SCALE GENOMIC DNA]</scope>
    <source>
        <strain evidence="2 3">28a3</strain>
    </source>
</reference>
<evidence type="ECO:0000313" key="2">
    <source>
        <dbReference type="EMBL" id="PNG06750.1"/>
    </source>
</evidence>
<name>A0A2N8SW88_STUST</name>
<evidence type="ECO:0000313" key="3">
    <source>
        <dbReference type="Proteomes" id="UP000235897"/>
    </source>
</evidence>
<evidence type="ECO:0000256" key="1">
    <source>
        <dbReference type="SAM" id="SignalP"/>
    </source>
</evidence>
<proteinExistence type="predicted"/>
<evidence type="ECO:0008006" key="4">
    <source>
        <dbReference type="Google" id="ProtNLM"/>
    </source>
</evidence>
<feature type="chain" id="PRO_5014808954" description="PsiF repeat-containing protein" evidence="1">
    <location>
        <begin position="20"/>
        <end position="106"/>
    </location>
</feature>
<feature type="signal peptide" evidence="1">
    <location>
        <begin position="1"/>
        <end position="19"/>
    </location>
</feature>
<keyword evidence="1" id="KW-0732">Signal</keyword>
<comment type="caution">
    <text evidence="2">The sequence shown here is derived from an EMBL/GenBank/DDBJ whole genome shotgun (WGS) entry which is preliminary data.</text>
</comment>
<organism evidence="2 3">
    <name type="scientific">Stutzerimonas stutzeri</name>
    <name type="common">Pseudomonas stutzeri</name>
    <dbReference type="NCBI Taxonomy" id="316"/>
    <lineage>
        <taxon>Bacteria</taxon>
        <taxon>Pseudomonadati</taxon>
        <taxon>Pseudomonadota</taxon>
        <taxon>Gammaproteobacteria</taxon>
        <taxon>Pseudomonadales</taxon>
        <taxon>Pseudomonadaceae</taxon>
        <taxon>Stutzerimonas</taxon>
    </lineage>
</organism>
<gene>
    <name evidence="2" type="ORF">CXL00_07435</name>
</gene>